<dbReference type="InterPro" id="IPR035979">
    <property type="entry name" value="RBD_domain_sf"/>
</dbReference>
<reference evidence="5 6" key="1">
    <citation type="submission" date="2020-10" db="EMBL/GenBank/DDBJ databases">
        <title>The Coptis chinensis genome and diversification of protoberbering-type alkaloids.</title>
        <authorList>
            <person name="Wang B."/>
            <person name="Shu S."/>
            <person name="Song C."/>
            <person name="Liu Y."/>
        </authorList>
    </citation>
    <scope>NUCLEOTIDE SEQUENCE [LARGE SCALE GENOMIC DNA]</scope>
    <source>
        <strain evidence="5">HL-2020</strain>
        <tissue evidence="5">Leaf</tissue>
    </source>
</reference>
<dbReference type="OrthoDB" id="1049195at2759"/>
<dbReference type="PANTHER" id="PTHR19965">
    <property type="entry name" value="RNA AND EXPORT FACTOR BINDING PROTEIN"/>
    <property type="match status" value="1"/>
</dbReference>
<dbReference type="Pfam" id="PF00076">
    <property type="entry name" value="RRM_1"/>
    <property type="match status" value="1"/>
</dbReference>
<dbReference type="GO" id="GO:0005634">
    <property type="term" value="C:nucleus"/>
    <property type="evidence" value="ECO:0007669"/>
    <property type="project" value="TreeGrafter"/>
</dbReference>
<evidence type="ECO:0000313" key="5">
    <source>
        <dbReference type="EMBL" id="KAF9622161.1"/>
    </source>
</evidence>
<keyword evidence="1 2" id="KW-0694">RNA-binding</keyword>
<dbReference type="PROSITE" id="PS50102">
    <property type="entry name" value="RRM"/>
    <property type="match status" value="1"/>
</dbReference>
<keyword evidence="6" id="KW-1185">Reference proteome</keyword>
<dbReference type="InterPro" id="IPR000504">
    <property type="entry name" value="RRM_dom"/>
</dbReference>
<organism evidence="5 6">
    <name type="scientific">Coptis chinensis</name>
    <dbReference type="NCBI Taxonomy" id="261450"/>
    <lineage>
        <taxon>Eukaryota</taxon>
        <taxon>Viridiplantae</taxon>
        <taxon>Streptophyta</taxon>
        <taxon>Embryophyta</taxon>
        <taxon>Tracheophyta</taxon>
        <taxon>Spermatophyta</taxon>
        <taxon>Magnoliopsida</taxon>
        <taxon>Ranunculales</taxon>
        <taxon>Ranunculaceae</taxon>
        <taxon>Coptidoideae</taxon>
        <taxon>Coptis</taxon>
    </lineage>
</organism>
<evidence type="ECO:0000256" key="1">
    <source>
        <dbReference type="ARBA" id="ARBA00022884"/>
    </source>
</evidence>
<evidence type="ECO:0000256" key="2">
    <source>
        <dbReference type="PROSITE-ProRule" id="PRU00176"/>
    </source>
</evidence>
<comment type="caution">
    <text evidence="5">The sequence shown here is derived from an EMBL/GenBank/DDBJ whole genome shotgun (WGS) entry which is preliminary data.</text>
</comment>
<feature type="region of interest" description="Disordered" evidence="3">
    <location>
        <begin position="1"/>
        <end position="23"/>
    </location>
</feature>
<evidence type="ECO:0000313" key="6">
    <source>
        <dbReference type="Proteomes" id="UP000631114"/>
    </source>
</evidence>
<dbReference type="PANTHER" id="PTHR19965:SF33">
    <property type="entry name" value="THO COMPLEX SUBUNIT 4D"/>
    <property type="match status" value="1"/>
</dbReference>
<evidence type="ECO:0000259" key="4">
    <source>
        <dbReference type="PROSITE" id="PS50102"/>
    </source>
</evidence>
<dbReference type="AlphaFoldDB" id="A0A835IR16"/>
<dbReference type="GO" id="GO:0006406">
    <property type="term" value="P:mRNA export from nucleus"/>
    <property type="evidence" value="ECO:0007669"/>
    <property type="project" value="TreeGrafter"/>
</dbReference>
<dbReference type="InterPro" id="IPR012677">
    <property type="entry name" value="Nucleotide-bd_a/b_plait_sf"/>
</dbReference>
<protein>
    <recommendedName>
        <fullName evidence="4">RRM domain-containing protein</fullName>
    </recommendedName>
</protein>
<proteinExistence type="predicted"/>
<evidence type="ECO:0000256" key="3">
    <source>
        <dbReference type="SAM" id="MobiDB-lite"/>
    </source>
</evidence>
<name>A0A835IR16_9MAGN</name>
<dbReference type="SUPFAM" id="SSF54928">
    <property type="entry name" value="RNA-binding domain, RBD"/>
    <property type="match status" value="1"/>
</dbReference>
<feature type="compositionally biased region" description="Basic and acidic residues" evidence="3">
    <location>
        <begin position="14"/>
        <end position="23"/>
    </location>
</feature>
<dbReference type="GO" id="GO:0003729">
    <property type="term" value="F:mRNA binding"/>
    <property type="evidence" value="ECO:0007669"/>
    <property type="project" value="TreeGrafter"/>
</dbReference>
<feature type="domain" description="RRM" evidence="4">
    <location>
        <begin position="143"/>
        <end position="201"/>
    </location>
</feature>
<dbReference type="Proteomes" id="UP000631114">
    <property type="component" value="Unassembled WGS sequence"/>
</dbReference>
<accession>A0A835IR16</accession>
<gene>
    <name evidence="5" type="ORF">IFM89_030019</name>
</gene>
<dbReference type="InterPro" id="IPR051229">
    <property type="entry name" value="ALYREF_mRNA_export"/>
</dbReference>
<dbReference type="EMBL" id="JADFTS010000002">
    <property type="protein sequence ID" value="KAF9622161.1"/>
    <property type="molecule type" value="Genomic_DNA"/>
</dbReference>
<dbReference type="Gene3D" id="3.30.70.330">
    <property type="match status" value="1"/>
</dbReference>
<sequence length="201" mass="22774">MIGSFKGIDSSTGSERKDRQSRDRQLIKWTGSSLIGKKDGQFKWIGSSGITTSKLMGVIEVHLPIFIALNANRKSLNLPSHSAINLFVNVNLRRQRPILLVARGEVHFRLKTFSRNKTVPWQRGLLEDSLIVTGYSGNRNVWRRLYVSNLHSGVTYEDIKELFSLIGELKRYNFHSDRNGRSSGSAKVIFTRRVDALAAMK</sequence>